<feature type="domain" description="GST C-terminal" evidence="7">
    <location>
        <begin position="81"/>
        <end position="206"/>
    </location>
</feature>
<evidence type="ECO:0000259" key="6">
    <source>
        <dbReference type="PROSITE" id="PS50404"/>
    </source>
</evidence>
<dbReference type="PANTHER" id="PTHR11571">
    <property type="entry name" value="GLUTATHIONE S-TRANSFERASE"/>
    <property type="match status" value="1"/>
</dbReference>
<organism evidence="8 9">
    <name type="scientific">Leptosia nina</name>
    <dbReference type="NCBI Taxonomy" id="320188"/>
    <lineage>
        <taxon>Eukaryota</taxon>
        <taxon>Metazoa</taxon>
        <taxon>Ecdysozoa</taxon>
        <taxon>Arthropoda</taxon>
        <taxon>Hexapoda</taxon>
        <taxon>Insecta</taxon>
        <taxon>Pterygota</taxon>
        <taxon>Neoptera</taxon>
        <taxon>Endopterygota</taxon>
        <taxon>Lepidoptera</taxon>
        <taxon>Glossata</taxon>
        <taxon>Ditrysia</taxon>
        <taxon>Papilionoidea</taxon>
        <taxon>Pieridae</taxon>
        <taxon>Pierinae</taxon>
        <taxon>Leptosia</taxon>
    </lineage>
</organism>
<dbReference type="GO" id="GO:0004364">
    <property type="term" value="F:glutathione transferase activity"/>
    <property type="evidence" value="ECO:0007669"/>
    <property type="project" value="UniProtKB-EC"/>
</dbReference>
<evidence type="ECO:0000313" key="8">
    <source>
        <dbReference type="EMBL" id="CAK1555546.1"/>
    </source>
</evidence>
<dbReference type="InterPro" id="IPR040079">
    <property type="entry name" value="Glutathione_S-Trfase"/>
</dbReference>
<name>A0AAV1K332_9NEOP</name>
<accession>A0AAV1K332</accession>
<dbReference type="AlphaFoldDB" id="A0AAV1K332"/>
<dbReference type="CDD" id="cd03039">
    <property type="entry name" value="GST_N_Sigma_like"/>
    <property type="match status" value="1"/>
</dbReference>
<dbReference type="SUPFAM" id="SSF52833">
    <property type="entry name" value="Thioredoxin-like"/>
    <property type="match status" value="1"/>
</dbReference>
<evidence type="ECO:0000256" key="2">
    <source>
        <dbReference type="ARBA" id="ARBA00012452"/>
    </source>
</evidence>
<dbReference type="PROSITE" id="PS50405">
    <property type="entry name" value="GST_CTER"/>
    <property type="match status" value="1"/>
</dbReference>
<reference evidence="8 9" key="1">
    <citation type="submission" date="2023-11" db="EMBL/GenBank/DDBJ databases">
        <authorList>
            <person name="Okamura Y."/>
        </authorList>
    </citation>
    <scope>NUCLEOTIDE SEQUENCE [LARGE SCALE GENOMIC DNA]</scope>
</reference>
<dbReference type="SUPFAM" id="SSF47616">
    <property type="entry name" value="GST C-terminal domain-like"/>
    <property type="match status" value="1"/>
</dbReference>
<evidence type="ECO:0000259" key="7">
    <source>
        <dbReference type="PROSITE" id="PS50405"/>
    </source>
</evidence>
<dbReference type="FunFam" id="1.20.1050.10:FF:000030">
    <property type="entry name" value="Glutathione S-transferase S1"/>
    <property type="match status" value="1"/>
</dbReference>
<dbReference type="Pfam" id="PF14497">
    <property type="entry name" value="GST_C_3"/>
    <property type="match status" value="1"/>
</dbReference>
<dbReference type="GO" id="GO:0004602">
    <property type="term" value="F:glutathione peroxidase activity"/>
    <property type="evidence" value="ECO:0007669"/>
    <property type="project" value="UniProtKB-ARBA"/>
</dbReference>
<dbReference type="EMBL" id="CAVLEF010000280">
    <property type="protein sequence ID" value="CAK1555546.1"/>
    <property type="molecule type" value="Genomic_DNA"/>
</dbReference>
<dbReference type="Gene3D" id="3.40.30.10">
    <property type="entry name" value="Glutaredoxin"/>
    <property type="match status" value="1"/>
</dbReference>
<keyword evidence="9" id="KW-1185">Reference proteome</keyword>
<dbReference type="Proteomes" id="UP001497472">
    <property type="component" value="Unassembled WGS sequence"/>
</dbReference>
<dbReference type="PANTHER" id="PTHR11571:SF224">
    <property type="entry name" value="HEMATOPOIETIC PROSTAGLANDIN D SYNTHASE"/>
    <property type="match status" value="1"/>
</dbReference>
<evidence type="ECO:0000256" key="4">
    <source>
        <dbReference type="ARBA" id="ARBA00038317"/>
    </source>
</evidence>
<comment type="subunit">
    <text evidence="1">Homodimer.</text>
</comment>
<dbReference type="InterPro" id="IPR036282">
    <property type="entry name" value="Glutathione-S-Trfase_C_sf"/>
</dbReference>
<keyword evidence="3" id="KW-0808">Transferase</keyword>
<dbReference type="Pfam" id="PF02798">
    <property type="entry name" value="GST_N"/>
    <property type="match status" value="1"/>
</dbReference>
<gene>
    <name evidence="8" type="ORF">LNINA_LOCUS14358</name>
</gene>
<evidence type="ECO:0000256" key="5">
    <source>
        <dbReference type="ARBA" id="ARBA00047960"/>
    </source>
</evidence>
<dbReference type="InterPro" id="IPR050213">
    <property type="entry name" value="GST_superfamily"/>
</dbReference>
<dbReference type="EC" id="2.5.1.18" evidence="2"/>
<dbReference type="InterPro" id="IPR010987">
    <property type="entry name" value="Glutathione-S-Trfase_C-like"/>
</dbReference>
<dbReference type="SFLD" id="SFLDS00019">
    <property type="entry name" value="Glutathione_Transferase_(cytos"/>
    <property type="match status" value="1"/>
</dbReference>
<dbReference type="InterPro" id="IPR004045">
    <property type="entry name" value="Glutathione_S-Trfase_N"/>
</dbReference>
<dbReference type="InterPro" id="IPR004046">
    <property type="entry name" value="GST_C"/>
</dbReference>
<dbReference type="InterPro" id="IPR036249">
    <property type="entry name" value="Thioredoxin-like_sf"/>
</dbReference>
<dbReference type="PROSITE" id="PS50404">
    <property type="entry name" value="GST_NTER"/>
    <property type="match status" value="1"/>
</dbReference>
<dbReference type="GO" id="GO:0006749">
    <property type="term" value="P:glutathione metabolic process"/>
    <property type="evidence" value="ECO:0007669"/>
    <property type="project" value="TreeGrafter"/>
</dbReference>
<comment type="caution">
    <text evidence="8">The sequence shown here is derived from an EMBL/GenBank/DDBJ whole genome shotgun (WGS) entry which is preliminary data.</text>
</comment>
<proteinExistence type="inferred from homology"/>
<evidence type="ECO:0000313" key="9">
    <source>
        <dbReference type="Proteomes" id="UP001497472"/>
    </source>
</evidence>
<evidence type="ECO:0000256" key="1">
    <source>
        <dbReference type="ARBA" id="ARBA00011738"/>
    </source>
</evidence>
<dbReference type="SFLD" id="SFLDG00363">
    <property type="entry name" value="AMPS_(cytGST):_Alpha-__Mu-__Pi"/>
    <property type="match status" value="1"/>
</dbReference>
<dbReference type="SFLD" id="SFLDG01205">
    <property type="entry name" value="AMPS.1"/>
    <property type="match status" value="1"/>
</dbReference>
<dbReference type="Gene3D" id="1.20.1050.10">
    <property type="match status" value="1"/>
</dbReference>
<evidence type="ECO:0000256" key="3">
    <source>
        <dbReference type="ARBA" id="ARBA00022679"/>
    </source>
</evidence>
<comment type="catalytic activity">
    <reaction evidence="5">
        <text>RX + glutathione = an S-substituted glutathione + a halide anion + H(+)</text>
        <dbReference type="Rhea" id="RHEA:16437"/>
        <dbReference type="ChEBI" id="CHEBI:15378"/>
        <dbReference type="ChEBI" id="CHEBI:16042"/>
        <dbReference type="ChEBI" id="CHEBI:17792"/>
        <dbReference type="ChEBI" id="CHEBI:57925"/>
        <dbReference type="ChEBI" id="CHEBI:90779"/>
        <dbReference type="EC" id="2.5.1.18"/>
    </reaction>
</comment>
<dbReference type="CDD" id="cd03192">
    <property type="entry name" value="GST_C_Sigma_like"/>
    <property type="match status" value="1"/>
</dbReference>
<protein>
    <recommendedName>
        <fullName evidence="2">glutathione transferase</fullName>
        <ecNumber evidence="2">2.5.1.18</ecNumber>
    </recommendedName>
</protein>
<feature type="domain" description="GST N-terminal" evidence="6">
    <location>
        <begin position="2"/>
        <end position="79"/>
    </location>
</feature>
<sequence>MENVVVYYFPFKGLGEGIRMLLTYGGQKFDDHRVPKEQWPDFKPKTPFGQMPVLEVNGKKMSQTLAICRYLGRKYGIAGENPEEAFEIDQNMDFFTDIRVKASTVMLEQDPAVKQRIKDDLEKNYYPVALKKLDEIIGNNNGHIANGKLSWGDFVIAGAYDAIKNLLLQMPELDEKYPNIKKLKENVLSLPKVKEYVATSAPKTEM</sequence>
<dbReference type="FunFam" id="3.40.30.10:FF:000035">
    <property type="entry name" value="hematopoietic prostaglandin D synthase"/>
    <property type="match status" value="1"/>
</dbReference>
<comment type="similarity">
    <text evidence="4">Belongs to the GST superfamily. Sigma family.</text>
</comment>